<dbReference type="HOGENOM" id="CLU_1815719_0_0_1"/>
<name>M5FXB0_DACPD</name>
<protein>
    <submittedName>
        <fullName evidence="1">Uncharacterized protein</fullName>
    </submittedName>
</protein>
<dbReference type="AlphaFoldDB" id="M5FXB0"/>
<dbReference type="RefSeq" id="XP_040627986.1">
    <property type="nucleotide sequence ID" value="XM_040768648.1"/>
</dbReference>
<dbReference type="Proteomes" id="UP000030653">
    <property type="component" value="Unassembled WGS sequence"/>
</dbReference>
<dbReference type="OrthoDB" id="10518688at2759"/>
<gene>
    <name evidence="1" type="ORF">DACRYDRAFT_108419</name>
</gene>
<proteinExistence type="predicted"/>
<dbReference type="GeneID" id="63683710"/>
<accession>M5FXB0</accession>
<dbReference type="EMBL" id="JH795865">
    <property type="protein sequence ID" value="EJU01089.1"/>
    <property type="molecule type" value="Genomic_DNA"/>
</dbReference>
<sequence length="142" mass="16402">MHPLPPVSQDIASWEQWQVKTETVPTPVFIWTRSARIYDWNARRTGEWDFVHGGIDVLLEQLHLLLRQDDLLSQARAYWGICNIAELLLNFHLHSGHLTEVTNIIASHIHPDDFLLPGIPHTPGNRPVSPILEDHDDLQWEI</sequence>
<evidence type="ECO:0000313" key="1">
    <source>
        <dbReference type="EMBL" id="EJU01089.1"/>
    </source>
</evidence>
<keyword evidence="2" id="KW-1185">Reference proteome</keyword>
<reference evidence="1 2" key="1">
    <citation type="journal article" date="2012" name="Science">
        <title>The Paleozoic origin of enzymatic lignin decomposition reconstructed from 31 fungal genomes.</title>
        <authorList>
            <person name="Floudas D."/>
            <person name="Binder M."/>
            <person name="Riley R."/>
            <person name="Barry K."/>
            <person name="Blanchette R.A."/>
            <person name="Henrissat B."/>
            <person name="Martinez A.T."/>
            <person name="Otillar R."/>
            <person name="Spatafora J.W."/>
            <person name="Yadav J.S."/>
            <person name="Aerts A."/>
            <person name="Benoit I."/>
            <person name="Boyd A."/>
            <person name="Carlson A."/>
            <person name="Copeland A."/>
            <person name="Coutinho P.M."/>
            <person name="de Vries R.P."/>
            <person name="Ferreira P."/>
            <person name="Findley K."/>
            <person name="Foster B."/>
            <person name="Gaskell J."/>
            <person name="Glotzer D."/>
            <person name="Gorecki P."/>
            <person name="Heitman J."/>
            <person name="Hesse C."/>
            <person name="Hori C."/>
            <person name="Igarashi K."/>
            <person name="Jurgens J.A."/>
            <person name="Kallen N."/>
            <person name="Kersten P."/>
            <person name="Kohler A."/>
            <person name="Kuees U."/>
            <person name="Kumar T.K.A."/>
            <person name="Kuo A."/>
            <person name="LaButti K."/>
            <person name="Larrondo L.F."/>
            <person name="Lindquist E."/>
            <person name="Ling A."/>
            <person name="Lombard V."/>
            <person name="Lucas S."/>
            <person name="Lundell T."/>
            <person name="Martin R."/>
            <person name="McLaughlin D.J."/>
            <person name="Morgenstern I."/>
            <person name="Morin E."/>
            <person name="Murat C."/>
            <person name="Nagy L.G."/>
            <person name="Nolan M."/>
            <person name="Ohm R.A."/>
            <person name="Patyshakuliyeva A."/>
            <person name="Rokas A."/>
            <person name="Ruiz-Duenas F.J."/>
            <person name="Sabat G."/>
            <person name="Salamov A."/>
            <person name="Samejima M."/>
            <person name="Schmutz J."/>
            <person name="Slot J.C."/>
            <person name="St John F."/>
            <person name="Stenlid J."/>
            <person name="Sun H."/>
            <person name="Sun S."/>
            <person name="Syed K."/>
            <person name="Tsang A."/>
            <person name="Wiebenga A."/>
            <person name="Young D."/>
            <person name="Pisabarro A."/>
            <person name="Eastwood D.C."/>
            <person name="Martin F."/>
            <person name="Cullen D."/>
            <person name="Grigoriev I.V."/>
            <person name="Hibbett D.S."/>
        </authorList>
    </citation>
    <scope>NUCLEOTIDE SEQUENCE [LARGE SCALE GENOMIC DNA]</scope>
    <source>
        <strain evidence="1 2">DJM-731 SS1</strain>
    </source>
</reference>
<evidence type="ECO:0000313" key="2">
    <source>
        <dbReference type="Proteomes" id="UP000030653"/>
    </source>
</evidence>
<organism evidence="1 2">
    <name type="scientific">Dacryopinax primogenitus (strain DJM 731)</name>
    <name type="common">Brown rot fungus</name>
    <dbReference type="NCBI Taxonomy" id="1858805"/>
    <lineage>
        <taxon>Eukaryota</taxon>
        <taxon>Fungi</taxon>
        <taxon>Dikarya</taxon>
        <taxon>Basidiomycota</taxon>
        <taxon>Agaricomycotina</taxon>
        <taxon>Dacrymycetes</taxon>
        <taxon>Dacrymycetales</taxon>
        <taxon>Dacrymycetaceae</taxon>
        <taxon>Dacryopinax</taxon>
    </lineage>
</organism>